<dbReference type="EMBL" id="CP015136">
    <property type="protein sequence ID" value="AMY10126.1"/>
    <property type="molecule type" value="Genomic_DNA"/>
</dbReference>
<dbReference type="AlphaFoldDB" id="A0A143PP16"/>
<dbReference type="KEGG" id="abac:LuPra_03354"/>
<dbReference type="Proteomes" id="UP000076079">
    <property type="component" value="Chromosome"/>
</dbReference>
<name>A0A143PP16_LUTPR</name>
<sequence>MLLVLLAACVIVRQVAALAALGARVSALERYR</sequence>
<organism evidence="1 2">
    <name type="scientific">Luteitalea pratensis</name>
    <dbReference type="NCBI Taxonomy" id="1855912"/>
    <lineage>
        <taxon>Bacteria</taxon>
        <taxon>Pseudomonadati</taxon>
        <taxon>Acidobacteriota</taxon>
        <taxon>Vicinamibacteria</taxon>
        <taxon>Vicinamibacterales</taxon>
        <taxon>Vicinamibacteraceae</taxon>
        <taxon>Luteitalea</taxon>
    </lineage>
</organism>
<protein>
    <submittedName>
        <fullName evidence="1">Uncharacterized protein</fullName>
    </submittedName>
</protein>
<evidence type="ECO:0000313" key="2">
    <source>
        <dbReference type="Proteomes" id="UP000076079"/>
    </source>
</evidence>
<proteinExistence type="predicted"/>
<keyword evidence="2" id="KW-1185">Reference proteome</keyword>
<reference evidence="1 2" key="1">
    <citation type="journal article" date="2016" name="Genome Announc.">
        <title>First Complete Genome Sequence of a Subdivision 6 Acidobacterium Strain.</title>
        <authorList>
            <person name="Huang S."/>
            <person name="Vieira S."/>
            <person name="Bunk B."/>
            <person name="Riedel T."/>
            <person name="Sproer C."/>
            <person name="Overmann J."/>
        </authorList>
    </citation>
    <scope>NUCLEOTIDE SEQUENCE [LARGE SCALE GENOMIC DNA]</scope>
    <source>
        <strain evidence="2">DSM 100886 HEG_-6_39</strain>
    </source>
</reference>
<evidence type="ECO:0000313" key="1">
    <source>
        <dbReference type="EMBL" id="AMY10126.1"/>
    </source>
</evidence>
<reference evidence="2" key="2">
    <citation type="submission" date="2016-04" db="EMBL/GenBank/DDBJ databases">
        <title>First Complete Genome Sequence of a Subdivision 6 Acidobacterium.</title>
        <authorList>
            <person name="Huang S."/>
            <person name="Vieira S."/>
            <person name="Bunk B."/>
            <person name="Riedel T."/>
            <person name="Sproeer C."/>
            <person name="Overmann J."/>
        </authorList>
    </citation>
    <scope>NUCLEOTIDE SEQUENCE [LARGE SCALE GENOMIC DNA]</scope>
    <source>
        <strain evidence="2">DSM 100886 HEG_-6_39</strain>
    </source>
</reference>
<gene>
    <name evidence="1" type="ORF">LuPra_03354</name>
</gene>
<accession>A0A143PP16</accession>